<dbReference type="Pfam" id="PF14693">
    <property type="entry name" value="Ribosomal_TL5_C"/>
    <property type="match status" value="1"/>
</dbReference>
<protein>
    <recommendedName>
        <fullName evidence="5">Large ribosomal subunit protein bL25</fullName>
    </recommendedName>
    <alternativeName>
        <fullName evidence="5">General stress protein CTC</fullName>
    </alternativeName>
</protein>
<gene>
    <name evidence="5" type="primary">rplY</name>
    <name evidence="5" type="synonym">ctc</name>
    <name evidence="9" type="ORF">ACD_3C00037G0017</name>
</gene>
<dbReference type="GO" id="GO:0006412">
    <property type="term" value="P:translation"/>
    <property type="evidence" value="ECO:0007669"/>
    <property type="project" value="UniProtKB-UniRule"/>
</dbReference>
<sequence length="210" mass="23243">MEKLALNSVKRTGEEKLKDLRANKQIPAVIYGHNYAPVIIALDYSEFLKTYRIAGQTHIIKLSIDGKNQDCIVHEVQYHPVTGDFQHIDFMSVSAKEKLHANIPLKLIGSSPALRDWGLVAQLVDEIEVKCFPWDLVDHFEFDVSVLTEIGQVAHLSDLKIDTKKHEIHIDMETPIVSILEVRGAAVEEAPAAAPAPIEAPAPTEAPAAE</sequence>
<comment type="function">
    <text evidence="5">This is one of the proteins that binds to the 5S RNA in the ribosome where it forms part of the central protuberance.</text>
</comment>
<dbReference type="InterPro" id="IPR011035">
    <property type="entry name" value="Ribosomal_bL25/Gln-tRNA_synth"/>
</dbReference>
<dbReference type="AlphaFoldDB" id="K2FC43"/>
<dbReference type="InterPro" id="IPR029751">
    <property type="entry name" value="Ribosomal_L25_dom"/>
</dbReference>
<dbReference type="InterPro" id="IPR037121">
    <property type="entry name" value="Ribosomal_bL25_C"/>
</dbReference>
<feature type="domain" description="Large ribosomal subunit protein bL25 beta" evidence="8">
    <location>
        <begin position="98"/>
        <end position="181"/>
    </location>
</feature>
<evidence type="ECO:0000256" key="6">
    <source>
        <dbReference type="SAM" id="MobiDB-lite"/>
    </source>
</evidence>
<dbReference type="EMBL" id="AMFJ01000311">
    <property type="protein sequence ID" value="EKE28626.1"/>
    <property type="molecule type" value="Genomic_DNA"/>
</dbReference>
<keyword evidence="1 5" id="KW-0699">rRNA-binding</keyword>
<evidence type="ECO:0000259" key="7">
    <source>
        <dbReference type="Pfam" id="PF01386"/>
    </source>
</evidence>
<evidence type="ECO:0000256" key="2">
    <source>
        <dbReference type="ARBA" id="ARBA00022884"/>
    </source>
</evidence>
<feature type="domain" description="Large ribosomal subunit protein bL25 L25" evidence="7">
    <location>
        <begin position="7"/>
        <end position="90"/>
    </location>
</feature>
<name>K2FC43_9BACT</name>
<dbReference type="GO" id="GO:0022625">
    <property type="term" value="C:cytosolic large ribosomal subunit"/>
    <property type="evidence" value="ECO:0007669"/>
    <property type="project" value="TreeGrafter"/>
</dbReference>
<dbReference type="HAMAP" id="MF_01334">
    <property type="entry name" value="Ribosomal_bL25_CTC"/>
    <property type="match status" value="1"/>
</dbReference>
<dbReference type="CDD" id="cd00495">
    <property type="entry name" value="Ribosomal_L25_TL5_CTC"/>
    <property type="match status" value="1"/>
</dbReference>
<dbReference type="NCBIfam" id="TIGR00731">
    <property type="entry name" value="bL25_bact_ctc"/>
    <property type="match status" value="1"/>
</dbReference>
<comment type="similarity">
    <text evidence="5">Belongs to the bacterial ribosomal protein bL25 family. CTC subfamily.</text>
</comment>
<dbReference type="Pfam" id="PF01386">
    <property type="entry name" value="Ribosomal_L25p"/>
    <property type="match status" value="1"/>
</dbReference>
<evidence type="ECO:0000256" key="5">
    <source>
        <dbReference type="HAMAP-Rule" id="MF_01334"/>
    </source>
</evidence>
<accession>K2FC43</accession>
<proteinExistence type="inferred from homology"/>
<comment type="subunit">
    <text evidence="5">Part of the 50S ribosomal subunit; part of the 5S rRNA/L5/L18/L25 subcomplex. Contacts the 5S rRNA. Binds to the 5S rRNA independently of L5 and L18.</text>
</comment>
<evidence type="ECO:0000259" key="8">
    <source>
        <dbReference type="Pfam" id="PF14693"/>
    </source>
</evidence>
<dbReference type="InterPro" id="IPR020057">
    <property type="entry name" value="Ribosomal_bL25_b-dom"/>
</dbReference>
<feature type="region of interest" description="Disordered" evidence="6">
    <location>
        <begin position="191"/>
        <end position="210"/>
    </location>
</feature>
<dbReference type="GO" id="GO:0003735">
    <property type="term" value="F:structural constituent of ribosome"/>
    <property type="evidence" value="ECO:0007669"/>
    <property type="project" value="InterPro"/>
</dbReference>
<keyword evidence="3 5" id="KW-0689">Ribosomal protein</keyword>
<dbReference type="SUPFAM" id="SSF50715">
    <property type="entry name" value="Ribosomal protein L25-like"/>
    <property type="match status" value="1"/>
</dbReference>
<dbReference type="Gene3D" id="2.40.240.10">
    <property type="entry name" value="Ribosomal Protein L25, Chain P"/>
    <property type="match status" value="1"/>
</dbReference>
<dbReference type="PANTHER" id="PTHR33284">
    <property type="entry name" value="RIBOSOMAL PROTEIN L25/GLN-TRNA SYNTHETASE, ANTI-CODON-BINDING DOMAIN-CONTAINING PROTEIN"/>
    <property type="match status" value="1"/>
</dbReference>
<comment type="caution">
    <text evidence="9">The sequence shown here is derived from an EMBL/GenBank/DDBJ whole genome shotgun (WGS) entry which is preliminary data.</text>
</comment>
<evidence type="ECO:0000256" key="3">
    <source>
        <dbReference type="ARBA" id="ARBA00022980"/>
    </source>
</evidence>
<evidence type="ECO:0000256" key="4">
    <source>
        <dbReference type="ARBA" id="ARBA00023274"/>
    </source>
</evidence>
<dbReference type="GO" id="GO:0008097">
    <property type="term" value="F:5S rRNA binding"/>
    <property type="evidence" value="ECO:0007669"/>
    <property type="project" value="InterPro"/>
</dbReference>
<organism evidence="9">
    <name type="scientific">uncultured bacterium</name>
    <name type="common">gcode 4</name>
    <dbReference type="NCBI Taxonomy" id="1234023"/>
    <lineage>
        <taxon>Bacteria</taxon>
        <taxon>environmental samples</taxon>
    </lineage>
</organism>
<dbReference type="InterPro" id="IPR001021">
    <property type="entry name" value="Ribosomal_bL25_long"/>
</dbReference>
<dbReference type="InterPro" id="IPR020056">
    <property type="entry name" value="Rbsml_bL25/Gln-tRNA_synth_N"/>
</dbReference>
<keyword evidence="2 5" id="KW-0694">RNA-binding</keyword>
<reference evidence="9" key="1">
    <citation type="journal article" date="2012" name="Science">
        <title>Fermentation, hydrogen, and sulfur metabolism in multiple uncultivated bacterial phyla.</title>
        <authorList>
            <person name="Wrighton K.C."/>
            <person name="Thomas B.C."/>
            <person name="Sharon I."/>
            <person name="Miller C.S."/>
            <person name="Castelle C.J."/>
            <person name="VerBerkmoes N.C."/>
            <person name="Wilkins M.J."/>
            <person name="Hettich R.L."/>
            <person name="Lipton M.S."/>
            <person name="Williams K.H."/>
            <person name="Long P.E."/>
            <person name="Banfield J.F."/>
        </authorList>
    </citation>
    <scope>NUCLEOTIDE SEQUENCE [LARGE SCALE GENOMIC DNA]</scope>
</reference>
<evidence type="ECO:0000256" key="1">
    <source>
        <dbReference type="ARBA" id="ARBA00022730"/>
    </source>
</evidence>
<dbReference type="Gene3D" id="2.170.120.20">
    <property type="entry name" value="Ribosomal protein L25, beta domain"/>
    <property type="match status" value="1"/>
</dbReference>
<dbReference type="PANTHER" id="PTHR33284:SF1">
    <property type="entry name" value="RIBOSOMAL PROTEIN L25_GLN-TRNA SYNTHETASE, ANTI-CODON-BINDING DOMAIN-CONTAINING PROTEIN"/>
    <property type="match status" value="1"/>
</dbReference>
<evidence type="ECO:0000313" key="9">
    <source>
        <dbReference type="EMBL" id="EKE28626.1"/>
    </source>
</evidence>
<dbReference type="InterPro" id="IPR020930">
    <property type="entry name" value="Ribosomal_uL5_bac-type"/>
</dbReference>
<keyword evidence="4 5" id="KW-0687">Ribonucleoprotein</keyword>